<reference evidence="2 3" key="1">
    <citation type="submission" date="2021-07" db="EMBL/GenBank/DDBJ databases">
        <authorList>
            <person name="So Y."/>
        </authorList>
    </citation>
    <scope>NUCLEOTIDE SEQUENCE [LARGE SCALE GENOMIC DNA]</scope>
    <source>
        <strain evidence="2 3">HJA6</strain>
    </source>
</reference>
<organism evidence="2 3">
    <name type="scientific">Roseomonas alba</name>
    <dbReference type="NCBI Taxonomy" id="2846776"/>
    <lineage>
        <taxon>Bacteria</taxon>
        <taxon>Pseudomonadati</taxon>
        <taxon>Pseudomonadota</taxon>
        <taxon>Alphaproteobacteria</taxon>
        <taxon>Acetobacterales</taxon>
        <taxon>Roseomonadaceae</taxon>
        <taxon>Roseomonas</taxon>
    </lineage>
</organism>
<name>A0ABS7A9U0_9PROT</name>
<proteinExistence type="predicted"/>
<feature type="domain" description="YjiS-like" evidence="1">
    <location>
        <begin position="27"/>
        <end position="56"/>
    </location>
</feature>
<dbReference type="InterPro" id="IPR009506">
    <property type="entry name" value="YjiS-like"/>
</dbReference>
<accession>A0ABS7A9U0</accession>
<protein>
    <submittedName>
        <fullName evidence="2">DUF1127 domain-containing protein</fullName>
    </submittedName>
</protein>
<evidence type="ECO:0000313" key="3">
    <source>
        <dbReference type="Proteomes" id="UP001196565"/>
    </source>
</evidence>
<evidence type="ECO:0000259" key="1">
    <source>
        <dbReference type="Pfam" id="PF06568"/>
    </source>
</evidence>
<evidence type="ECO:0000313" key="2">
    <source>
        <dbReference type="EMBL" id="MBW6398865.1"/>
    </source>
</evidence>
<sequence>MSFTTFTSAARALPALHLSRLAGDALHAVRLMLARSRERQVLATLDARTLRDIGVTAFEAGIEARKPFWRV</sequence>
<dbReference type="Proteomes" id="UP001196565">
    <property type="component" value="Unassembled WGS sequence"/>
</dbReference>
<gene>
    <name evidence="2" type="ORF">KPL78_13455</name>
</gene>
<keyword evidence="3" id="KW-1185">Reference proteome</keyword>
<dbReference type="RefSeq" id="WP_219763466.1">
    <property type="nucleotide sequence ID" value="NZ_JAHYBZ010000004.1"/>
</dbReference>
<dbReference type="EMBL" id="JAHYBZ010000004">
    <property type="protein sequence ID" value="MBW6398865.1"/>
    <property type="molecule type" value="Genomic_DNA"/>
</dbReference>
<dbReference type="Pfam" id="PF06568">
    <property type="entry name" value="YjiS-like"/>
    <property type="match status" value="1"/>
</dbReference>
<comment type="caution">
    <text evidence="2">The sequence shown here is derived from an EMBL/GenBank/DDBJ whole genome shotgun (WGS) entry which is preliminary data.</text>
</comment>